<feature type="compositionally biased region" description="Basic and acidic residues" evidence="1">
    <location>
        <begin position="71"/>
        <end position="91"/>
    </location>
</feature>
<keyword evidence="3" id="KW-1185">Reference proteome</keyword>
<dbReference type="Proteomes" id="UP001054837">
    <property type="component" value="Unassembled WGS sequence"/>
</dbReference>
<organism evidence="2 3">
    <name type="scientific">Caerostris darwini</name>
    <dbReference type="NCBI Taxonomy" id="1538125"/>
    <lineage>
        <taxon>Eukaryota</taxon>
        <taxon>Metazoa</taxon>
        <taxon>Ecdysozoa</taxon>
        <taxon>Arthropoda</taxon>
        <taxon>Chelicerata</taxon>
        <taxon>Arachnida</taxon>
        <taxon>Araneae</taxon>
        <taxon>Araneomorphae</taxon>
        <taxon>Entelegynae</taxon>
        <taxon>Araneoidea</taxon>
        <taxon>Araneidae</taxon>
        <taxon>Caerostris</taxon>
    </lineage>
</organism>
<feature type="region of interest" description="Disordered" evidence="1">
    <location>
        <begin position="71"/>
        <end position="110"/>
    </location>
</feature>
<protein>
    <submittedName>
        <fullName evidence="2">Uncharacterized protein</fullName>
    </submittedName>
</protein>
<dbReference type="AlphaFoldDB" id="A0AAV4MTB5"/>
<evidence type="ECO:0000256" key="1">
    <source>
        <dbReference type="SAM" id="MobiDB-lite"/>
    </source>
</evidence>
<dbReference type="EMBL" id="BPLQ01000844">
    <property type="protein sequence ID" value="GIX75712.1"/>
    <property type="molecule type" value="Genomic_DNA"/>
</dbReference>
<sequence length="110" mass="13175">MKKRIYIDRFTKHSTQSMHVVLQEHPKRFFRPPTLVLIKNYLHLSHFTFVILLGRHLTRRVLRAKPLFSKPKDQKPLSLFERRQFPREETPPHPSPRPPLSLQHPRAKAT</sequence>
<proteinExistence type="predicted"/>
<gene>
    <name evidence="2" type="ORF">CDAR_378721</name>
</gene>
<name>A0AAV4MTB5_9ARAC</name>
<reference evidence="2 3" key="1">
    <citation type="submission" date="2021-06" db="EMBL/GenBank/DDBJ databases">
        <title>Caerostris darwini draft genome.</title>
        <authorList>
            <person name="Kono N."/>
            <person name="Arakawa K."/>
        </authorList>
    </citation>
    <scope>NUCLEOTIDE SEQUENCE [LARGE SCALE GENOMIC DNA]</scope>
</reference>
<comment type="caution">
    <text evidence="2">The sequence shown here is derived from an EMBL/GenBank/DDBJ whole genome shotgun (WGS) entry which is preliminary data.</text>
</comment>
<accession>A0AAV4MTB5</accession>
<evidence type="ECO:0000313" key="3">
    <source>
        <dbReference type="Proteomes" id="UP001054837"/>
    </source>
</evidence>
<evidence type="ECO:0000313" key="2">
    <source>
        <dbReference type="EMBL" id="GIX75712.1"/>
    </source>
</evidence>